<reference evidence="1" key="2">
    <citation type="submission" date="2024-10" db="UniProtKB">
        <authorList>
            <consortium name="EnsemblProtists"/>
        </authorList>
    </citation>
    <scope>IDENTIFICATION</scope>
</reference>
<dbReference type="RefSeq" id="XP_005770370.1">
    <property type="nucleotide sequence ID" value="XM_005770313.1"/>
</dbReference>
<evidence type="ECO:0000313" key="2">
    <source>
        <dbReference type="Proteomes" id="UP000013827"/>
    </source>
</evidence>
<dbReference type="Pfam" id="PF04417">
    <property type="entry name" value="DUF501"/>
    <property type="match status" value="1"/>
</dbReference>
<dbReference type="KEGG" id="ehx:EMIHUDRAFT_432226"/>
<accession>A0A0D3J356</accession>
<proteinExistence type="predicted"/>
<name>A0A0D3J356_EMIH1</name>
<dbReference type="Proteomes" id="UP000013827">
    <property type="component" value="Unassembled WGS sequence"/>
</dbReference>
<keyword evidence="2" id="KW-1185">Reference proteome</keyword>
<evidence type="ECO:0008006" key="3">
    <source>
        <dbReference type="Google" id="ProtNLM"/>
    </source>
</evidence>
<dbReference type="PANTHER" id="PTHR37163:SF1">
    <property type="entry name" value="DUF501 DOMAIN-CONTAINING PROTEIN"/>
    <property type="match status" value="1"/>
</dbReference>
<dbReference type="GeneID" id="19045942"/>
<dbReference type="EnsemblProtists" id="EOD17941">
    <property type="protein sequence ID" value="EOD17941"/>
    <property type="gene ID" value="EMIHUDRAFT_432226"/>
</dbReference>
<dbReference type="AlphaFoldDB" id="A0A0D3J356"/>
<dbReference type="PANTHER" id="PTHR37163">
    <property type="entry name" value="CONSERVED PROTEIN"/>
    <property type="match status" value="1"/>
</dbReference>
<dbReference type="HOGENOM" id="CLU_1380352_0_0_1"/>
<dbReference type="PaxDb" id="2903-EOD17941"/>
<evidence type="ECO:0000313" key="1">
    <source>
        <dbReference type="EnsemblProtists" id="EOD17941"/>
    </source>
</evidence>
<sequence length="198" mass="22741">MAAAVSRHHTHRGERVRCERRLFTAAAVSRHHTHRHERVRCERRLFTAAAVSRHHTHRGERVRCERRLFTAAAVSRHHTHRGERVRCERRLFTAAAVSRRDPWPNLFWLVDPRLFQCARALQNLRRWRGGLLSSRRGATLGQPWAVEALRDAGVGGLRYTSQVKCLHAHLAHALAGGANPVGERVLRLVREGEGEKRQ</sequence>
<dbReference type="InterPro" id="IPR007511">
    <property type="entry name" value="DUF501"/>
</dbReference>
<reference evidence="2" key="1">
    <citation type="journal article" date="2013" name="Nature">
        <title>Pan genome of the phytoplankton Emiliania underpins its global distribution.</title>
        <authorList>
            <person name="Read B.A."/>
            <person name="Kegel J."/>
            <person name="Klute M.J."/>
            <person name="Kuo A."/>
            <person name="Lefebvre S.C."/>
            <person name="Maumus F."/>
            <person name="Mayer C."/>
            <person name="Miller J."/>
            <person name="Monier A."/>
            <person name="Salamov A."/>
            <person name="Young J."/>
            <person name="Aguilar M."/>
            <person name="Claverie J.M."/>
            <person name="Frickenhaus S."/>
            <person name="Gonzalez K."/>
            <person name="Herman E.K."/>
            <person name="Lin Y.C."/>
            <person name="Napier J."/>
            <person name="Ogata H."/>
            <person name="Sarno A.F."/>
            <person name="Shmutz J."/>
            <person name="Schroeder D."/>
            <person name="de Vargas C."/>
            <person name="Verret F."/>
            <person name="von Dassow P."/>
            <person name="Valentin K."/>
            <person name="Van de Peer Y."/>
            <person name="Wheeler G."/>
            <person name="Dacks J.B."/>
            <person name="Delwiche C.F."/>
            <person name="Dyhrman S.T."/>
            <person name="Glockner G."/>
            <person name="John U."/>
            <person name="Richards T."/>
            <person name="Worden A.Z."/>
            <person name="Zhang X."/>
            <person name="Grigoriev I.V."/>
            <person name="Allen A.E."/>
            <person name="Bidle K."/>
            <person name="Borodovsky M."/>
            <person name="Bowler C."/>
            <person name="Brownlee C."/>
            <person name="Cock J.M."/>
            <person name="Elias M."/>
            <person name="Gladyshev V.N."/>
            <person name="Groth M."/>
            <person name="Guda C."/>
            <person name="Hadaegh A."/>
            <person name="Iglesias-Rodriguez M.D."/>
            <person name="Jenkins J."/>
            <person name="Jones B.M."/>
            <person name="Lawson T."/>
            <person name="Leese F."/>
            <person name="Lindquist E."/>
            <person name="Lobanov A."/>
            <person name="Lomsadze A."/>
            <person name="Malik S.B."/>
            <person name="Marsh M.E."/>
            <person name="Mackinder L."/>
            <person name="Mock T."/>
            <person name="Mueller-Roeber B."/>
            <person name="Pagarete A."/>
            <person name="Parker M."/>
            <person name="Probert I."/>
            <person name="Quesneville H."/>
            <person name="Raines C."/>
            <person name="Rensing S.A."/>
            <person name="Riano-Pachon D.M."/>
            <person name="Richier S."/>
            <person name="Rokitta S."/>
            <person name="Shiraiwa Y."/>
            <person name="Soanes D.M."/>
            <person name="van der Giezen M."/>
            <person name="Wahlund T.M."/>
            <person name="Williams B."/>
            <person name="Wilson W."/>
            <person name="Wolfe G."/>
            <person name="Wurch L.L."/>
        </authorList>
    </citation>
    <scope>NUCLEOTIDE SEQUENCE</scope>
</reference>
<protein>
    <recommendedName>
        <fullName evidence="3">DUF501 domain-containing protein</fullName>
    </recommendedName>
</protein>
<organism evidence="1 2">
    <name type="scientific">Emiliania huxleyi (strain CCMP1516)</name>
    <dbReference type="NCBI Taxonomy" id="280463"/>
    <lineage>
        <taxon>Eukaryota</taxon>
        <taxon>Haptista</taxon>
        <taxon>Haptophyta</taxon>
        <taxon>Prymnesiophyceae</taxon>
        <taxon>Isochrysidales</taxon>
        <taxon>Noelaerhabdaceae</taxon>
        <taxon>Emiliania</taxon>
    </lineage>
</organism>